<name>A0AAD1H5A2_MYCXE</name>
<protein>
    <submittedName>
        <fullName evidence="1">Uncharacterized protein</fullName>
    </submittedName>
</protein>
<evidence type="ECO:0000313" key="1">
    <source>
        <dbReference type="EMBL" id="BBU24641.1"/>
    </source>
</evidence>
<gene>
    <name evidence="1" type="ORF">MYXE_44310</name>
</gene>
<proteinExistence type="predicted"/>
<dbReference type="EMBL" id="AP022314">
    <property type="protein sequence ID" value="BBU24641.1"/>
    <property type="molecule type" value="Genomic_DNA"/>
</dbReference>
<dbReference type="KEGG" id="mxe:MYXE_44310"/>
<evidence type="ECO:0000313" key="2">
    <source>
        <dbReference type="Proteomes" id="UP000464624"/>
    </source>
</evidence>
<dbReference type="AlphaFoldDB" id="A0AAD1H5A2"/>
<organism evidence="1 2">
    <name type="scientific">Mycobacterium xenopi</name>
    <dbReference type="NCBI Taxonomy" id="1789"/>
    <lineage>
        <taxon>Bacteria</taxon>
        <taxon>Bacillati</taxon>
        <taxon>Actinomycetota</taxon>
        <taxon>Actinomycetes</taxon>
        <taxon>Mycobacteriales</taxon>
        <taxon>Mycobacteriaceae</taxon>
        <taxon>Mycobacterium</taxon>
    </lineage>
</organism>
<sequence length="86" mass="9084">MKPPNSSLPTRATALNLETVAMLPLSKYLNGARCAGSSRSFSARLMHFVAYFAPWIAPCAIPGTPGTAIRSPTTKTFGCPLTVRSG</sequence>
<accession>A0AAD1H5A2</accession>
<reference evidence="1 2" key="1">
    <citation type="submission" date="2019-12" db="EMBL/GenBank/DDBJ databases">
        <title>Complete genome sequence of Mycolicibacterium xenopi str. JCM15661T.</title>
        <authorList>
            <person name="Yoshida M."/>
            <person name="Fukano H."/>
            <person name="Asakura T."/>
            <person name="Hoshino Y."/>
        </authorList>
    </citation>
    <scope>NUCLEOTIDE SEQUENCE [LARGE SCALE GENOMIC DNA]</scope>
    <source>
        <strain evidence="1 2">JCM 15661T</strain>
    </source>
</reference>
<dbReference type="Proteomes" id="UP000464624">
    <property type="component" value="Chromosome"/>
</dbReference>